<keyword evidence="1" id="KW-0732">Signal</keyword>
<dbReference type="Proteomes" id="UP000591735">
    <property type="component" value="Unassembled WGS sequence"/>
</dbReference>
<dbReference type="EMBL" id="JACHFE010000005">
    <property type="protein sequence ID" value="MBB5321645.1"/>
    <property type="molecule type" value="Genomic_DNA"/>
</dbReference>
<keyword evidence="4" id="KW-1185">Reference proteome</keyword>
<dbReference type="NCBIfam" id="NF040519">
    <property type="entry name" value="Sbal_3080_fam"/>
    <property type="match status" value="1"/>
</dbReference>
<gene>
    <name evidence="3" type="ORF">HNR38_002139</name>
</gene>
<dbReference type="RefSeq" id="WP_183703655.1">
    <property type="nucleotide sequence ID" value="NZ_JACHFE010000005.1"/>
</dbReference>
<protein>
    <recommendedName>
        <fullName evidence="2">SHOCT domain-containing protein</fullName>
    </recommendedName>
</protein>
<evidence type="ECO:0000259" key="2">
    <source>
        <dbReference type="Pfam" id="PF09851"/>
    </source>
</evidence>
<comment type="caution">
    <text evidence="3">The sequence shown here is derived from an EMBL/GenBank/DDBJ whole genome shotgun (WGS) entry which is preliminary data.</text>
</comment>
<name>A0A840UH16_9GAMM</name>
<dbReference type="InterPro" id="IPR018649">
    <property type="entry name" value="SHOCT"/>
</dbReference>
<accession>A0A840UH16</accession>
<evidence type="ECO:0000256" key="1">
    <source>
        <dbReference type="SAM" id="SignalP"/>
    </source>
</evidence>
<evidence type="ECO:0000313" key="3">
    <source>
        <dbReference type="EMBL" id="MBB5321645.1"/>
    </source>
</evidence>
<proteinExistence type="predicted"/>
<feature type="chain" id="PRO_5032597287" description="SHOCT domain-containing protein" evidence="1">
    <location>
        <begin position="18"/>
        <end position="193"/>
    </location>
</feature>
<reference evidence="3 4" key="1">
    <citation type="submission" date="2020-08" db="EMBL/GenBank/DDBJ databases">
        <title>Genomic Encyclopedia of Type Strains, Phase IV (KMG-IV): sequencing the most valuable type-strain genomes for metagenomic binning, comparative biology and taxonomic classification.</title>
        <authorList>
            <person name="Goeker M."/>
        </authorList>
    </citation>
    <scope>NUCLEOTIDE SEQUENCE [LARGE SCALE GENOMIC DNA]</scope>
    <source>
        <strain evidence="3 4">DSM 22359</strain>
    </source>
</reference>
<dbReference type="Pfam" id="PF09851">
    <property type="entry name" value="SHOCT"/>
    <property type="match status" value="1"/>
</dbReference>
<feature type="signal peptide" evidence="1">
    <location>
        <begin position="1"/>
        <end position="17"/>
    </location>
</feature>
<sequence length="193" mass="22156">MKQVFLVLLLASVSACTSVKVSSLNPQEYKVHHICIEENPKVIVEEFPGIIEQGLHRHGITSEVYEGERPQHCEYYLTYTAFKTWDIGMYLHHAELHLFEDRKKVAYAEYHLNGKGGLALNKWASVESKMNPVIDELLAGYSPEIVDAYRKPVSDSGSSDDITEELEKLKMWHSRGLITDEEYSTKKKELLER</sequence>
<dbReference type="PROSITE" id="PS51257">
    <property type="entry name" value="PROKAR_LIPOPROTEIN"/>
    <property type="match status" value="1"/>
</dbReference>
<dbReference type="AlphaFoldDB" id="A0A840UH16"/>
<evidence type="ECO:0000313" key="4">
    <source>
        <dbReference type="Proteomes" id="UP000591735"/>
    </source>
</evidence>
<feature type="domain" description="SHOCT" evidence="2">
    <location>
        <begin position="164"/>
        <end position="191"/>
    </location>
</feature>
<organism evidence="3 4">
    <name type="scientific">Marinobacter oulmenensis</name>
    <dbReference type="NCBI Taxonomy" id="643747"/>
    <lineage>
        <taxon>Bacteria</taxon>
        <taxon>Pseudomonadati</taxon>
        <taxon>Pseudomonadota</taxon>
        <taxon>Gammaproteobacteria</taxon>
        <taxon>Pseudomonadales</taxon>
        <taxon>Marinobacteraceae</taxon>
        <taxon>Marinobacter</taxon>
    </lineage>
</organism>